<accession>A0A1H3API2</accession>
<dbReference type="InterPro" id="IPR007278">
    <property type="entry name" value="DUF397"/>
</dbReference>
<dbReference type="OrthoDB" id="4570646at2"/>
<dbReference type="Pfam" id="PF04149">
    <property type="entry name" value="DUF397"/>
    <property type="match status" value="1"/>
</dbReference>
<protein>
    <recommendedName>
        <fullName evidence="1">DUF397 domain-containing protein</fullName>
    </recommendedName>
</protein>
<dbReference type="AlphaFoldDB" id="A0A1H3API2"/>
<feature type="domain" description="DUF397" evidence="1">
    <location>
        <begin position="11"/>
        <end position="65"/>
    </location>
</feature>
<gene>
    <name evidence="2" type="ORF">SAMN05216215_1009210</name>
</gene>
<reference evidence="3" key="1">
    <citation type="submission" date="2016-10" db="EMBL/GenBank/DDBJ databases">
        <authorList>
            <person name="Varghese N."/>
            <person name="Submissions S."/>
        </authorList>
    </citation>
    <scope>NUCLEOTIDE SEQUENCE [LARGE SCALE GENOMIC DNA]</scope>
    <source>
        <strain evidence="3">CGMCC 4.3530</strain>
    </source>
</reference>
<evidence type="ECO:0000313" key="2">
    <source>
        <dbReference type="EMBL" id="SDX31495.1"/>
    </source>
</evidence>
<organism evidence="2 3">
    <name type="scientific">Saccharopolyspora shandongensis</name>
    <dbReference type="NCBI Taxonomy" id="418495"/>
    <lineage>
        <taxon>Bacteria</taxon>
        <taxon>Bacillati</taxon>
        <taxon>Actinomycetota</taxon>
        <taxon>Actinomycetes</taxon>
        <taxon>Pseudonocardiales</taxon>
        <taxon>Pseudonocardiaceae</taxon>
        <taxon>Saccharopolyspora</taxon>
    </lineage>
</organism>
<sequence length="71" mass="7955">MRVTAHFSDETWRTSSRCGPNNANCLAVNHDKGTDLVGLRDTKLSDSPVLVFVARQWWSFLASARAGVYDR</sequence>
<evidence type="ECO:0000259" key="1">
    <source>
        <dbReference type="Pfam" id="PF04149"/>
    </source>
</evidence>
<evidence type="ECO:0000313" key="3">
    <source>
        <dbReference type="Proteomes" id="UP000199529"/>
    </source>
</evidence>
<dbReference type="RefSeq" id="WP_093265166.1">
    <property type="nucleotide sequence ID" value="NZ_FNOK01000009.1"/>
</dbReference>
<dbReference type="Proteomes" id="UP000199529">
    <property type="component" value="Unassembled WGS sequence"/>
</dbReference>
<name>A0A1H3API2_9PSEU</name>
<dbReference type="EMBL" id="FNOK01000009">
    <property type="protein sequence ID" value="SDX31495.1"/>
    <property type="molecule type" value="Genomic_DNA"/>
</dbReference>
<keyword evidence="3" id="KW-1185">Reference proteome</keyword>
<proteinExistence type="predicted"/>